<keyword evidence="2" id="KW-1185">Reference proteome</keyword>
<dbReference type="STRING" id="696281.Desru_0958"/>
<reference evidence="1 2" key="2">
    <citation type="journal article" date="2012" name="Stand. Genomic Sci.">
        <title>Complete genome sequence of the sulfate-reducing firmicute Desulfotomaculum ruminis type strain (DL(T)).</title>
        <authorList>
            <person name="Spring S."/>
            <person name="Visser M."/>
            <person name="Lu M."/>
            <person name="Copeland A."/>
            <person name="Lapidus A."/>
            <person name="Lucas S."/>
            <person name="Cheng J.F."/>
            <person name="Han C."/>
            <person name="Tapia R."/>
            <person name="Goodwin L.A."/>
            <person name="Pitluck S."/>
            <person name="Ivanova N."/>
            <person name="Land M."/>
            <person name="Hauser L."/>
            <person name="Larimer F."/>
            <person name="Rohde M."/>
            <person name="Goker M."/>
            <person name="Detter J.C."/>
            <person name="Kyrpides N.C."/>
            <person name="Woyke T."/>
            <person name="Schaap P.J."/>
            <person name="Plugge C.M."/>
            <person name="Muyzer G."/>
            <person name="Kuever J."/>
            <person name="Pereira I.A."/>
            <person name="Parshina S.N."/>
            <person name="Bernier-Latmani R."/>
            <person name="Stams A.J."/>
            <person name="Klenk H.P."/>
        </authorList>
    </citation>
    <scope>NUCLEOTIDE SEQUENCE [LARGE SCALE GENOMIC DNA]</scope>
    <source>
        <strain evidence="2">ATCC 23193 / DSM 2154 / NCIB 8452 / DL</strain>
    </source>
</reference>
<sequence>MEEKVKNYYRANRLYGGHRMMVPAAGEKFRNSCQKCKFFVTVMGRQEARKICVTEIKAYRSGAKRVPEHIEILDLILLLGKESLEEMIKKGRQQPMACGEFVGRQE</sequence>
<dbReference type="AlphaFoldDB" id="F6DKH4"/>
<evidence type="ECO:0000313" key="2">
    <source>
        <dbReference type="Proteomes" id="UP000009234"/>
    </source>
</evidence>
<evidence type="ECO:0000313" key="1">
    <source>
        <dbReference type="EMBL" id="AEG59234.1"/>
    </source>
</evidence>
<dbReference type="HOGENOM" id="CLU_177760_0_0_9"/>
<dbReference type="eggNOG" id="ENOG5032ZGV">
    <property type="taxonomic scope" value="Bacteria"/>
</dbReference>
<protein>
    <submittedName>
        <fullName evidence="1">Uncharacterized protein</fullName>
    </submittedName>
</protein>
<name>F6DKH4_DESRL</name>
<dbReference type="EMBL" id="CP002780">
    <property type="protein sequence ID" value="AEG59234.1"/>
    <property type="molecule type" value="Genomic_DNA"/>
</dbReference>
<reference evidence="2" key="1">
    <citation type="submission" date="2011-05" db="EMBL/GenBank/DDBJ databases">
        <title>Complete sequence of Desulfotomaculum ruminis DSM 2154.</title>
        <authorList>
            <person name="Lucas S."/>
            <person name="Copeland A."/>
            <person name="Lapidus A."/>
            <person name="Cheng J.-F."/>
            <person name="Goodwin L."/>
            <person name="Pitluck S."/>
            <person name="Lu M."/>
            <person name="Detter J.C."/>
            <person name="Han C."/>
            <person name="Tapia R."/>
            <person name="Land M."/>
            <person name="Hauser L."/>
            <person name="Kyrpides N."/>
            <person name="Ivanova N."/>
            <person name="Mikhailova N."/>
            <person name="Pagani I."/>
            <person name="Stams A.J.M."/>
            <person name="Plugge C.M."/>
            <person name="Muyzer G."/>
            <person name="Kuever J."/>
            <person name="Parshina S.N."/>
            <person name="Ivanova A.E."/>
            <person name="Nazina T.N."/>
            <person name="Brambilla E."/>
            <person name="Spring S."/>
            <person name="Klenk H.-P."/>
            <person name="Woyke T."/>
        </authorList>
    </citation>
    <scope>NUCLEOTIDE SEQUENCE [LARGE SCALE GENOMIC DNA]</scope>
    <source>
        <strain evidence="2">ATCC 23193 / DSM 2154 / NCIB 8452 / DL</strain>
    </source>
</reference>
<proteinExistence type="predicted"/>
<dbReference type="RefSeq" id="WP_013841005.1">
    <property type="nucleotide sequence ID" value="NC_015589.1"/>
</dbReference>
<dbReference type="OrthoDB" id="1725862at2"/>
<dbReference type="KEGG" id="dru:Desru_0958"/>
<gene>
    <name evidence="1" type="ordered locus">Desru_0958</name>
</gene>
<accession>F6DKH4</accession>
<dbReference type="Proteomes" id="UP000009234">
    <property type="component" value="Chromosome"/>
</dbReference>
<organism evidence="1 2">
    <name type="scientific">Desulforamulus ruminis (strain ATCC 23193 / DSM 2154 / NCIMB 8452 / DL)</name>
    <name type="common">Desulfotomaculum ruminis</name>
    <dbReference type="NCBI Taxonomy" id="696281"/>
    <lineage>
        <taxon>Bacteria</taxon>
        <taxon>Bacillati</taxon>
        <taxon>Bacillota</taxon>
        <taxon>Clostridia</taxon>
        <taxon>Eubacteriales</taxon>
        <taxon>Peptococcaceae</taxon>
        <taxon>Desulforamulus</taxon>
    </lineage>
</organism>